<dbReference type="InterPro" id="IPR023193">
    <property type="entry name" value="EPSP_synthase_CS"/>
</dbReference>
<evidence type="ECO:0000313" key="11">
    <source>
        <dbReference type="EMBL" id="EHN62419.1"/>
    </source>
</evidence>
<dbReference type="GO" id="GO:0009423">
    <property type="term" value="P:chorismate biosynthetic process"/>
    <property type="evidence" value="ECO:0007669"/>
    <property type="project" value="UniProtKB-UniRule"/>
</dbReference>
<dbReference type="Proteomes" id="UP000003597">
    <property type="component" value="Unassembled WGS sequence"/>
</dbReference>
<dbReference type="GO" id="GO:0003866">
    <property type="term" value="F:3-phosphoshikimate 1-carboxyvinyltransferase activity"/>
    <property type="evidence" value="ECO:0007669"/>
    <property type="project" value="UniProtKB-UniRule"/>
</dbReference>
<dbReference type="PROSITE" id="PS00104">
    <property type="entry name" value="EPSP_SYNTHASE_1"/>
    <property type="match status" value="1"/>
</dbReference>
<dbReference type="GO" id="GO:0008652">
    <property type="term" value="P:amino acid biosynthetic process"/>
    <property type="evidence" value="ECO:0007669"/>
    <property type="project" value="UniProtKB-KW"/>
</dbReference>
<dbReference type="GO" id="GO:0009073">
    <property type="term" value="P:aromatic amino acid family biosynthetic process"/>
    <property type="evidence" value="ECO:0007669"/>
    <property type="project" value="UniProtKB-KW"/>
</dbReference>
<keyword evidence="12" id="KW-1185">Reference proteome</keyword>
<feature type="binding site" evidence="9">
    <location>
        <position position="183"/>
    </location>
    <ligand>
        <name>3-phosphoshikimate</name>
        <dbReference type="ChEBI" id="CHEBI:145989"/>
    </ligand>
</feature>
<evidence type="ECO:0000256" key="7">
    <source>
        <dbReference type="ARBA" id="ARBA00023141"/>
    </source>
</evidence>
<feature type="domain" description="Enolpyruvate transferase" evidence="10">
    <location>
        <begin position="23"/>
        <end position="439"/>
    </location>
</feature>
<evidence type="ECO:0000256" key="6">
    <source>
        <dbReference type="ARBA" id="ARBA00022679"/>
    </source>
</evidence>
<feature type="binding site" evidence="9">
    <location>
        <position position="109"/>
    </location>
    <ligand>
        <name>phosphoenolpyruvate</name>
        <dbReference type="ChEBI" id="CHEBI:58702"/>
    </ligand>
</feature>
<dbReference type="GO" id="GO:0005737">
    <property type="term" value="C:cytoplasm"/>
    <property type="evidence" value="ECO:0007669"/>
    <property type="project" value="UniProtKB-SubCell"/>
</dbReference>
<feature type="binding site" evidence="9">
    <location>
        <position position="185"/>
    </location>
    <ligand>
        <name>phosphoenolpyruvate</name>
        <dbReference type="ChEBI" id="CHEBI:58702"/>
    </ligand>
</feature>
<dbReference type="Pfam" id="PF00275">
    <property type="entry name" value="EPSP_synthase"/>
    <property type="match status" value="1"/>
</dbReference>
<keyword evidence="6 9" id="KW-0808">Transferase</keyword>
<feature type="binding site" evidence="9">
    <location>
        <position position="37"/>
    </location>
    <ligand>
        <name>phosphoenolpyruvate</name>
        <dbReference type="ChEBI" id="CHEBI:58702"/>
    </ligand>
</feature>
<evidence type="ECO:0000256" key="1">
    <source>
        <dbReference type="ARBA" id="ARBA00002174"/>
    </source>
</evidence>
<evidence type="ECO:0000256" key="9">
    <source>
        <dbReference type="HAMAP-Rule" id="MF_00210"/>
    </source>
</evidence>
<protein>
    <recommendedName>
        <fullName evidence="9">3-phosphoshikimate 1-carboxyvinyltransferase</fullName>
        <ecNumber evidence="9">2.5.1.19</ecNumber>
    </recommendedName>
    <alternativeName>
        <fullName evidence="9">5-enolpyruvylshikimate-3-phosphate synthase</fullName>
        <shortName evidence="9">EPSP synthase</shortName>
        <shortName evidence="9">EPSPS</shortName>
    </alternativeName>
</protein>
<dbReference type="PANTHER" id="PTHR21090">
    <property type="entry name" value="AROM/DEHYDROQUINATE SYNTHASE"/>
    <property type="match status" value="1"/>
</dbReference>
<dbReference type="Gene3D" id="3.65.10.10">
    <property type="entry name" value="Enolpyruvate transferase domain"/>
    <property type="match status" value="2"/>
</dbReference>
<reference evidence="11 12" key="1">
    <citation type="submission" date="2011-08" db="EMBL/GenBank/DDBJ databases">
        <authorList>
            <person name="Weinstock G."/>
            <person name="Sodergren E."/>
            <person name="Clifton S."/>
            <person name="Fulton L."/>
            <person name="Fulton B."/>
            <person name="Courtney L."/>
            <person name="Fronick C."/>
            <person name="Harrison M."/>
            <person name="Strong C."/>
            <person name="Farmer C."/>
            <person name="Delahaunty K."/>
            <person name="Markovic C."/>
            <person name="Hall O."/>
            <person name="Minx P."/>
            <person name="Tomlinson C."/>
            <person name="Mitreva M."/>
            <person name="Hou S."/>
            <person name="Chen J."/>
            <person name="Wollam A."/>
            <person name="Pepin K.H."/>
            <person name="Johnson M."/>
            <person name="Bhonagiri V."/>
            <person name="Zhang X."/>
            <person name="Suruliraj S."/>
            <person name="Warren W."/>
            <person name="Chinwalla A."/>
            <person name="Mardis E.R."/>
            <person name="Wilson R.K."/>
        </authorList>
    </citation>
    <scope>NUCLEOTIDE SEQUENCE [LARGE SCALE GENOMIC DNA]</scope>
    <source>
        <strain evidence="11 12">ATCC 33091</strain>
    </source>
</reference>
<feature type="binding site" evidence="9">
    <location>
        <position position="42"/>
    </location>
    <ligand>
        <name>3-phosphoshikimate</name>
        <dbReference type="ChEBI" id="CHEBI:145989"/>
    </ligand>
</feature>
<dbReference type="EMBL" id="AGCN01000013">
    <property type="protein sequence ID" value="EHN62419.1"/>
    <property type="molecule type" value="Genomic_DNA"/>
</dbReference>
<feature type="binding site" evidence="9">
    <location>
        <position position="38"/>
    </location>
    <ligand>
        <name>3-phosphoshikimate</name>
        <dbReference type="ChEBI" id="CHEBI:145989"/>
    </ligand>
</feature>
<comment type="caution">
    <text evidence="9">Lacks conserved residue(s) required for the propagation of feature annotation.</text>
</comment>
<organism evidence="11 12">
    <name type="scientific">Listeria innocua ATCC 33091</name>
    <dbReference type="NCBI Taxonomy" id="1002366"/>
    <lineage>
        <taxon>Bacteria</taxon>
        <taxon>Bacillati</taxon>
        <taxon>Bacillota</taxon>
        <taxon>Bacilli</taxon>
        <taxon>Bacillales</taxon>
        <taxon>Listeriaceae</taxon>
        <taxon>Listeria</taxon>
    </lineage>
</organism>
<feature type="active site" description="Proton acceptor" evidence="9">
    <location>
        <position position="331"/>
    </location>
</feature>
<feature type="binding site" evidence="9">
    <location>
        <position position="331"/>
    </location>
    <ligand>
        <name>3-phosphoshikimate</name>
        <dbReference type="ChEBI" id="CHEBI:145989"/>
    </ligand>
</feature>
<proteinExistence type="inferred from homology"/>
<dbReference type="PIRSF" id="PIRSF000505">
    <property type="entry name" value="EPSPS"/>
    <property type="match status" value="1"/>
</dbReference>
<dbReference type="EC" id="2.5.1.19" evidence="9"/>
<dbReference type="FunFam" id="3.65.10.10:FF:000006">
    <property type="entry name" value="3-phosphoshikimate 1-carboxyvinyltransferase"/>
    <property type="match status" value="1"/>
</dbReference>
<dbReference type="CDD" id="cd01556">
    <property type="entry name" value="EPSP_synthase"/>
    <property type="match status" value="1"/>
</dbReference>
<evidence type="ECO:0000313" key="12">
    <source>
        <dbReference type="Proteomes" id="UP000003597"/>
    </source>
</evidence>
<feature type="binding site" evidence="9">
    <location>
        <position position="358"/>
    </location>
    <ligand>
        <name>3-phosphoshikimate</name>
        <dbReference type="ChEBI" id="CHEBI:145989"/>
    </ligand>
</feature>
<evidence type="ECO:0000259" key="10">
    <source>
        <dbReference type="Pfam" id="PF00275"/>
    </source>
</evidence>
<comment type="subunit">
    <text evidence="9">Monomer.</text>
</comment>
<dbReference type="InterPro" id="IPR013792">
    <property type="entry name" value="RNA3'P_cycl/enolpyr_Trfase_a/b"/>
</dbReference>
<feature type="binding site" evidence="9">
    <location>
        <position position="37"/>
    </location>
    <ligand>
        <name>3-phosphoshikimate</name>
        <dbReference type="ChEBI" id="CHEBI:145989"/>
    </ligand>
</feature>
<name>A0AB72ZBT6_LISIO</name>
<feature type="binding site" evidence="9">
    <location>
        <position position="137"/>
    </location>
    <ligand>
        <name>phosphoenolpyruvate</name>
        <dbReference type="ChEBI" id="CHEBI:58702"/>
    </ligand>
</feature>
<comment type="subcellular location">
    <subcellularLocation>
        <location evidence="9">Cytoplasm</location>
    </subcellularLocation>
</comment>
<evidence type="ECO:0000256" key="4">
    <source>
        <dbReference type="ARBA" id="ARBA00022490"/>
    </source>
</evidence>
<comment type="catalytic activity">
    <reaction evidence="8">
        <text>3-phosphoshikimate + phosphoenolpyruvate = 5-O-(1-carboxyvinyl)-3-phosphoshikimate + phosphate</text>
        <dbReference type="Rhea" id="RHEA:21256"/>
        <dbReference type="ChEBI" id="CHEBI:43474"/>
        <dbReference type="ChEBI" id="CHEBI:57701"/>
        <dbReference type="ChEBI" id="CHEBI:58702"/>
        <dbReference type="ChEBI" id="CHEBI:145989"/>
        <dbReference type="EC" id="2.5.1.19"/>
    </reaction>
    <physiologicalReaction direction="left-to-right" evidence="8">
        <dbReference type="Rhea" id="RHEA:21257"/>
    </physiologicalReaction>
</comment>
<dbReference type="InterPro" id="IPR006264">
    <property type="entry name" value="EPSP_synthase"/>
</dbReference>
<dbReference type="AlphaFoldDB" id="A0AB72ZBT6"/>
<feature type="binding site" evidence="9">
    <location>
        <position position="362"/>
    </location>
    <ligand>
        <name>phosphoenolpyruvate</name>
        <dbReference type="ChEBI" id="CHEBI:58702"/>
    </ligand>
</feature>
<dbReference type="NCBIfam" id="TIGR01356">
    <property type="entry name" value="aroA"/>
    <property type="match status" value="1"/>
</dbReference>
<evidence type="ECO:0000256" key="8">
    <source>
        <dbReference type="ARBA" id="ARBA00044633"/>
    </source>
</evidence>
<feature type="binding site" evidence="9">
    <location>
        <position position="185"/>
    </location>
    <ligand>
        <name>3-phosphoshikimate</name>
        <dbReference type="ChEBI" id="CHEBI:145989"/>
    </ligand>
</feature>
<dbReference type="InterPro" id="IPR001986">
    <property type="entry name" value="Enolpyruvate_Tfrase_dom"/>
</dbReference>
<comment type="similarity">
    <text evidence="3 9">Belongs to the EPSP synthase family.</text>
</comment>
<comment type="caution">
    <text evidence="11">The sequence shown here is derived from an EMBL/GenBank/DDBJ whole genome shotgun (WGS) entry which is preliminary data.</text>
</comment>
<keyword evidence="4 9" id="KW-0963">Cytoplasm</keyword>
<keyword evidence="7 9" id="KW-0057">Aromatic amino acid biosynthesis</keyword>
<dbReference type="PANTHER" id="PTHR21090:SF5">
    <property type="entry name" value="PENTAFUNCTIONAL AROM POLYPEPTIDE"/>
    <property type="match status" value="1"/>
</dbReference>
<dbReference type="PROSITE" id="PS00885">
    <property type="entry name" value="EPSP_SYNTHASE_2"/>
    <property type="match status" value="1"/>
</dbReference>
<accession>A0AB72ZBT6</accession>
<evidence type="ECO:0000256" key="3">
    <source>
        <dbReference type="ARBA" id="ARBA00009948"/>
    </source>
</evidence>
<comment type="function">
    <text evidence="1 9">Catalyzes the transfer of the enolpyruvyl moiety of phosphoenolpyruvate (PEP) to the 5-hydroxyl of shikimate-3-phosphate (S3P) to produce enolpyruvyl shikimate-3-phosphate and inorganic phosphate.</text>
</comment>
<dbReference type="HAMAP" id="MF_00210">
    <property type="entry name" value="EPSP_synth"/>
    <property type="match status" value="1"/>
</dbReference>
<dbReference type="SUPFAM" id="SSF55205">
    <property type="entry name" value="EPT/RTPC-like"/>
    <property type="match status" value="1"/>
</dbReference>
<dbReference type="InterPro" id="IPR036968">
    <property type="entry name" value="Enolpyruvate_Tfrase_sf"/>
</dbReference>
<gene>
    <name evidence="9" type="primary">aroA</name>
    <name evidence="11" type="ORF">HMPREF0557_00388</name>
</gene>
<evidence type="ECO:0000256" key="5">
    <source>
        <dbReference type="ARBA" id="ARBA00022605"/>
    </source>
</evidence>
<sequence>MKLEVTIHATTNRREMTMKLITNKQGLVGEITVPGDKSMSHRSIMFGAIAEGKTVIRHFLRADDCLGTIKAFKALGVKIEETDEEIIVHGTGFDGLKQAEGPLDIGNSGTTIRLMMGILAGRDFDTVILGDESIAKRPMNRVMLPLQEMGAKMHGKDGSEFAPISIIGNQSLKRMEYHMPVASAQVKSAIIFAALQAEGETIIHEKEKTRDHTEHMIRQFGGEIEMDGLTIRVKGGQKFIGQEMTVPGDVSSAAFFIVAGLITPGSEIELTHVGLNPTRTGIFDVVEQMGGSLVVKDSSRSTGKLAGTVVVKSSELKGTEIGGDIIPRLIDEIPVIALLATQAEGTTIIKDAAELKVKETNRIDAVANELNKMGADITPTEDGLIIRGKTPLHAANVTSYGDHRIGMMLQIAALLVEDGDVELDRAEAVSVSYPTFFEDIRSLLK</sequence>
<keyword evidence="5 9" id="KW-0028">Amino-acid biosynthesis</keyword>
<feature type="binding site" evidence="9">
    <location>
        <position position="404"/>
    </location>
    <ligand>
        <name>phosphoenolpyruvate</name>
        <dbReference type="ChEBI" id="CHEBI:58702"/>
    </ligand>
</feature>
<comment type="pathway">
    <text evidence="2 9">Metabolic intermediate biosynthesis; chorismate biosynthesis; chorismate from D-erythrose 4-phosphate and phosphoenolpyruvate: step 6/7.</text>
</comment>
<dbReference type="FunFam" id="3.65.10.10:FF:000005">
    <property type="entry name" value="3-phosphoshikimate 1-carboxyvinyltransferase"/>
    <property type="match status" value="1"/>
</dbReference>
<evidence type="ECO:0000256" key="2">
    <source>
        <dbReference type="ARBA" id="ARBA00004811"/>
    </source>
</evidence>